<proteinExistence type="predicted"/>
<comment type="caution">
    <text evidence="1">The sequence shown here is derived from an EMBL/GenBank/DDBJ whole genome shotgun (WGS) entry which is preliminary data.</text>
</comment>
<evidence type="ECO:0008006" key="3">
    <source>
        <dbReference type="Google" id="ProtNLM"/>
    </source>
</evidence>
<dbReference type="EMBL" id="JAUTXT010000007">
    <property type="protein sequence ID" value="KAK3677348.1"/>
    <property type="molecule type" value="Genomic_DNA"/>
</dbReference>
<gene>
    <name evidence="1" type="ORF">LTR78_002886</name>
</gene>
<evidence type="ECO:0000313" key="1">
    <source>
        <dbReference type="EMBL" id="KAK3677348.1"/>
    </source>
</evidence>
<reference evidence="1" key="1">
    <citation type="submission" date="2023-07" db="EMBL/GenBank/DDBJ databases">
        <title>Black Yeasts Isolated from many extreme environments.</title>
        <authorList>
            <person name="Coleine C."/>
            <person name="Stajich J.E."/>
            <person name="Selbmann L."/>
        </authorList>
    </citation>
    <scope>NUCLEOTIDE SEQUENCE</scope>
    <source>
        <strain evidence="1">CCFEE 5485</strain>
    </source>
</reference>
<evidence type="ECO:0000313" key="2">
    <source>
        <dbReference type="Proteomes" id="UP001274830"/>
    </source>
</evidence>
<keyword evidence="2" id="KW-1185">Reference proteome</keyword>
<protein>
    <recommendedName>
        <fullName evidence="3">F-box domain-containing protein</fullName>
    </recommendedName>
</protein>
<name>A0AAE1C4C7_9PEZI</name>
<sequence length="478" mass="54026">MATMLDLPRELYLGICALLSAHHLANLSGVTKDHYLAAQQPLYNHIQLTSYKKLVRLTETLSKNPVVSTISPQQRLRWFKLSEEQLLERNIKTIALILDRAKDGHKITGAVVANCLGAISRKCYSVKISLTLHGGWPGWQKQLERFGMSNVTELTLFIGSESKNDQGTDTEAGARLWDLVFSGSCFSDLKRVYINTAVDDLDGLPEDLLHSVGRAYPVSASLDWEPIVKPSKDTAVLFGLRKMEAITLAHTTRLTVDTMTSLFASDLIPTRLTKLEIVDCPNLHPVRHLSAICTLLQRALQLVKHLKLHLCRLPSHEAGLDGQYGARIQEHPEEHPCTIIRELGKTIPHLDIAMPFVCTEILPLASKMSARRIRHRDTEMELPAVPFEPYDTLPERLVEAEYKYRRVICWKDVCGYGYPWRNLVEVVEGMGVEDERSKTSWEFLHKYEMMGVWKVDGCLPVELVNQEILERPFVTGGT</sequence>
<accession>A0AAE1C4C7</accession>
<organism evidence="1 2">
    <name type="scientific">Recurvomyces mirabilis</name>
    <dbReference type="NCBI Taxonomy" id="574656"/>
    <lineage>
        <taxon>Eukaryota</taxon>
        <taxon>Fungi</taxon>
        <taxon>Dikarya</taxon>
        <taxon>Ascomycota</taxon>
        <taxon>Pezizomycotina</taxon>
        <taxon>Dothideomycetes</taxon>
        <taxon>Dothideomycetidae</taxon>
        <taxon>Mycosphaerellales</taxon>
        <taxon>Teratosphaeriaceae</taxon>
        <taxon>Recurvomyces</taxon>
    </lineage>
</organism>
<dbReference type="AlphaFoldDB" id="A0AAE1C4C7"/>
<dbReference type="Proteomes" id="UP001274830">
    <property type="component" value="Unassembled WGS sequence"/>
</dbReference>